<gene>
    <name evidence="1" type="ORF">SAMN06893096_105154</name>
</gene>
<accession>A0A239FM82</accession>
<dbReference type="NCBIfam" id="NF038356">
    <property type="entry name" value="actino_DLW39"/>
    <property type="match status" value="1"/>
</dbReference>
<protein>
    <submittedName>
        <fullName evidence="1">Uncharacterized protein</fullName>
    </submittedName>
</protein>
<sequence length="47" mass="4976">MLRKLVLAAAAASALAAVRRRSAGRTEADLWAEATRGPQAVSRPTTR</sequence>
<name>A0A239FM82_9ACTN</name>
<evidence type="ECO:0000313" key="2">
    <source>
        <dbReference type="Proteomes" id="UP000198373"/>
    </source>
</evidence>
<reference evidence="2" key="1">
    <citation type="submission" date="2017-06" db="EMBL/GenBank/DDBJ databases">
        <authorList>
            <person name="Varghese N."/>
            <person name="Submissions S."/>
        </authorList>
    </citation>
    <scope>NUCLEOTIDE SEQUENCE [LARGE SCALE GENOMIC DNA]</scope>
    <source>
        <strain evidence="2">DSM 46839</strain>
    </source>
</reference>
<dbReference type="RefSeq" id="WP_179224455.1">
    <property type="nucleotide sequence ID" value="NZ_FZOO01000005.1"/>
</dbReference>
<dbReference type="InterPro" id="IPR047990">
    <property type="entry name" value="DLW39-like"/>
</dbReference>
<evidence type="ECO:0000313" key="1">
    <source>
        <dbReference type="EMBL" id="SNS57718.1"/>
    </source>
</evidence>
<dbReference type="Proteomes" id="UP000198373">
    <property type="component" value="Unassembled WGS sequence"/>
</dbReference>
<proteinExistence type="predicted"/>
<organism evidence="1 2">
    <name type="scientific">Geodermatophilus pulveris</name>
    <dbReference type="NCBI Taxonomy" id="1564159"/>
    <lineage>
        <taxon>Bacteria</taxon>
        <taxon>Bacillati</taxon>
        <taxon>Actinomycetota</taxon>
        <taxon>Actinomycetes</taxon>
        <taxon>Geodermatophilales</taxon>
        <taxon>Geodermatophilaceae</taxon>
        <taxon>Geodermatophilus</taxon>
    </lineage>
</organism>
<keyword evidence="2" id="KW-1185">Reference proteome</keyword>
<dbReference type="EMBL" id="FZOO01000005">
    <property type="protein sequence ID" value="SNS57718.1"/>
    <property type="molecule type" value="Genomic_DNA"/>
</dbReference>
<dbReference type="AlphaFoldDB" id="A0A239FM82"/>